<dbReference type="AlphaFoldDB" id="A0A0S6W7A9"/>
<dbReference type="HOGENOM" id="CLU_2858588_0_0_0"/>
<reference evidence="2" key="1">
    <citation type="journal article" date="2015" name="PeerJ">
        <title>First genomic representation of candidate bacterial phylum KSB3 points to enhanced environmental sensing as a trigger of wastewater bulking.</title>
        <authorList>
            <person name="Sekiguchi Y."/>
            <person name="Ohashi A."/>
            <person name="Parks D.H."/>
            <person name="Yamauchi T."/>
            <person name="Tyson G.W."/>
            <person name="Hugenholtz P."/>
        </authorList>
    </citation>
    <scope>NUCLEOTIDE SEQUENCE [LARGE SCALE GENOMIC DNA]</scope>
</reference>
<evidence type="ECO:0000313" key="2">
    <source>
        <dbReference type="EMBL" id="GAK53598.1"/>
    </source>
</evidence>
<proteinExistence type="predicted"/>
<dbReference type="EMBL" id="DF820459">
    <property type="protein sequence ID" value="GAK53598.1"/>
    <property type="molecule type" value="Genomic_DNA"/>
</dbReference>
<evidence type="ECO:0000313" key="3">
    <source>
        <dbReference type="Proteomes" id="UP000030700"/>
    </source>
</evidence>
<sequence length="64" mass="7191">MSNQYKPIQGSSNELNAIKRGGTRSHEQVNEMYRSGEDSGCSIARQFEVLAKQYDDDIPSALLR</sequence>
<dbReference type="Proteomes" id="UP000030700">
    <property type="component" value="Unassembled WGS sequence"/>
</dbReference>
<accession>A0A0S6W7A9</accession>
<organism evidence="2">
    <name type="scientific">Candidatus Moduliflexus flocculans</name>
    <dbReference type="NCBI Taxonomy" id="1499966"/>
    <lineage>
        <taxon>Bacteria</taxon>
        <taxon>Candidatus Moduliflexota</taxon>
        <taxon>Candidatus Moduliflexia</taxon>
        <taxon>Candidatus Moduliflexales</taxon>
        <taxon>Candidatus Moduliflexaceae</taxon>
    </lineage>
</organism>
<keyword evidence="3" id="KW-1185">Reference proteome</keyword>
<protein>
    <submittedName>
        <fullName evidence="2">Uncharacterized protein</fullName>
    </submittedName>
</protein>
<feature type="region of interest" description="Disordered" evidence="1">
    <location>
        <begin position="1"/>
        <end position="26"/>
    </location>
</feature>
<evidence type="ECO:0000256" key="1">
    <source>
        <dbReference type="SAM" id="MobiDB-lite"/>
    </source>
</evidence>
<name>A0A0S6W7A9_9BACT</name>
<feature type="compositionally biased region" description="Polar residues" evidence="1">
    <location>
        <begin position="1"/>
        <end position="15"/>
    </location>
</feature>
<gene>
    <name evidence="2" type="ORF">U14_04864</name>
</gene>